<dbReference type="PANTHER" id="PTHR44154:SF1">
    <property type="entry name" value="QUINONE OXIDOREDUCTASE"/>
    <property type="match status" value="1"/>
</dbReference>
<comment type="caution">
    <text evidence="3">The sequence shown here is derived from an EMBL/GenBank/DDBJ whole genome shotgun (WGS) entry which is preliminary data.</text>
</comment>
<protein>
    <submittedName>
        <fullName evidence="3">NADP-dependent oxidoreductase</fullName>
    </submittedName>
</protein>
<dbReference type="Pfam" id="PF08240">
    <property type="entry name" value="ADH_N"/>
    <property type="match status" value="1"/>
</dbReference>
<evidence type="ECO:0000313" key="4">
    <source>
        <dbReference type="Proteomes" id="UP000261811"/>
    </source>
</evidence>
<dbReference type="InterPro" id="IPR051603">
    <property type="entry name" value="Zinc-ADH_QOR/CCCR"/>
</dbReference>
<dbReference type="InterPro" id="IPR036291">
    <property type="entry name" value="NAD(P)-bd_dom_sf"/>
</dbReference>
<evidence type="ECO:0000256" key="1">
    <source>
        <dbReference type="ARBA" id="ARBA00022857"/>
    </source>
</evidence>
<evidence type="ECO:0000259" key="2">
    <source>
        <dbReference type="SMART" id="SM00829"/>
    </source>
</evidence>
<gene>
    <name evidence="3" type="ORF">DZF91_11075</name>
</gene>
<keyword evidence="4" id="KW-1185">Reference proteome</keyword>
<dbReference type="SUPFAM" id="SSF50129">
    <property type="entry name" value="GroES-like"/>
    <property type="match status" value="1"/>
</dbReference>
<reference evidence="3 4" key="1">
    <citation type="submission" date="2018-08" db="EMBL/GenBank/DDBJ databases">
        <title>Actinomadura jelena sp. nov., a novel Actinomycete isolated from soil in Chad.</title>
        <authorList>
            <person name="Shi L."/>
        </authorList>
    </citation>
    <scope>NUCLEOTIDE SEQUENCE [LARGE SCALE GENOMIC DNA]</scope>
    <source>
        <strain evidence="3 4">NEAU-G17</strain>
    </source>
</reference>
<dbReference type="SMART" id="SM00829">
    <property type="entry name" value="PKS_ER"/>
    <property type="match status" value="1"/>
</dbReference>
<dbReference type="OrthoDB" id="9787435at2"/>
<dbReference type="AlphaFoldDB" id="A0A372JQH4"/>
<dbReference type="SUPFAM" id="SSF51735">
    <property type="entry name" value="NAD(P)-binding Rossmann-fold domains"/>
    <property type="match status" value="1"/>
</dbReference>
<dbReference type="InterPro" id="IPR020843">
    <property type="entry name" value="ER"/>
</dbReference>
<accession>A0A372JQH4</accession>
<dbReference type="Gene3D" id="3.90.180.10">
    <property type="entry name" value="Medium-chain alcohol dehydrogenases, catalytic domain"/>
    <property type="match status" value="1"/>
</dbReference>
<feature type="domain" description="Enoyl reductase (ER)" evidence="2">
    <location>
        <begin position="26"/>
        <end position="323"/>
    </location>
</feature>
<keyword evidence="1" id="KW-0521">NADP</keyword>
<dbReference type="GO" id="GO:0016491">
    <property type="term" value="F:oxidoreductase activity"/>
    <property type="evidence" value="ECO:0007669"/>
    <property type="project" value="InterPro"/>
</dbReference>
<dbReference type="InterPro" id="IPR011032">
    <property type="entry name" value="GroES-like_sf"/>
</dbReference>
<dbReference type="EMBL" id="QURH01000200">
    <property type="protein sequence ID" value="RFU41588.1"/>
    <property type="molecule type" value="Genomic_DNA"/>
</dbReference>
<dbReference type="InterPro" id="IPR013154">
    <property type="entry name" value="ADH-like_N"/>
</dbReference>
<dbReference type="RefSeq" id="WP_117357378.1">
    <property type="nucleotide sequence ID" value="NZ_QURH01000200.1"/>
</dbReference>
<proteinExistence type="predicted"/>
<organism evidence="3 4">
    <name type="scientific">Actinomadura logoneensis</name>
    <dbReference type="NCBI Taxonomy" id="2293572"/>
    <lineage>
        <taxon>Bacteria</taxon>
        <taxon>Bacillati</taxon>
        <taxon>Actinomycetota</taxon>
        <taxon>Actinomycetes</taxon>
        <taxon>Streptosporangiales</taxon>
        <taxon>Thermomonosporaceae</taxon>
        <taxon>Actinomadura</taxon>
    </lineage>
</organism>
<sequence length="326" mass="33205">MRAISVTEYGGPETLRVRAISVTEYGGPETLRVADVPEPVPGPGEVRIRIEAATVNPVDLAARAGHLAALAPDLPLGLGLDAAGEIDAVGPGVDRLAAGDKVIGLRDRLPVPTGAHAEAIVLDAAAAVHAPRTLDAAHAATLPLNGLTALQGLDLLDLRPGSTVLITGAAGAVGRFAVELGALRGLRVVASASASDEAALREAGAALFVGRDEPLARAVRALVPGGVDGVLDAAGLGIRALDALRNEGGFVAVNGGAAVPVNLRGTHVRNVWFRADTAQLEYLVRLADTGHISTRVADVLPLEDAARAHVRLAEGGLRGRLVLRPA</sequence>
<name>A0A372JQH4_9ACTN</name>
<dbReference type="Pfam" id="PF13602">
    <property type="entry name" value="ADH_zinc_N_2"/>
    <property type="match status" value="1"/>
</dbReference>
<dbReference type="Proteomes" id="UP000261811">
    <property type="component" value="Unassembled WGS sequence"/>
</dbReference>
<dbReference type="Gene3D" id="3.40.50.720">
    <property type="entry name" value="NAD(P)-binding Rossmann-like Domain"/>
    <property type="match status" value="1"/>
</dbReference>
<dbReference type="PANTHER" id="PTHR44154">
    <property type="entry name" value="QUINONE OXIDOREDUCTASE"/>
    <property type="match status" value="1"/>
</dbReference>
<dbReference type="CDD" id="cd05289">
    <property type="entry name" value="MDR_like_2"/>
    <property type="match status" value="1"/>
</dbReference>
<evidence type="ECO:0000313" key="3">
    <source>
        <dbReference type="EMBL" id="RFU41588.1"/>
    </source>
</evidence>